<dbReference type="Pfam" id="PF11197">
    <property type="entry name" value="DUF2835"/>
    <property type="match status" value="1"/>
</dbReference>
<keyword evidence="2" id="KW-1185">Reference proteome</keyword>
<evidence type="ECO:0000313" key="2">
    <source>
        <dbReference type="Proteomes" id="UP001302719"/>
    </source>
</evidence>
<protein>
    <submittedName>
        <fullName evidence="1">DUF2835 family protein</fullName>
    </submittedName>
</protein>
<reference evidence="1 2" key="1">
    <citation type="submission" date="2023-01" db="EMBL/GenBank/DDBJ databases">
        <title>Cultivation and genomic characterization of new, ubiquitous marine nitrite-oxidizing bacteria from the Nitrospirales.</title>
        <authorList>
            <person name="Mueller A.J."/>
            <person name="Daebeler A."/>
            <person name="Herbold C.W."/>
            <person name="Kirkegaard R.H."/>
            <person name="Daims H."/>
        </authorList>
    </citation>
    <scope>NUCLEOTIDE SEQUENCE [LARGE SCALE GENOMIC DNA]</scope>
    <source>
        <strain evidence="1 2">VA</strain>
    </source>
</reference>
<dbReference type="InterPro" id="IPR021363">
    <property type="entry name" value="DUF2835"/>
</dbReference>
<proteinExistence type="predicted"/>
<gene>
    <name evidence="1" type="ORF">PP769_08315</name>
</gene>
<dbReference type="EMBL" id="CP116967">
    <property type="protein sequence ID" value="WNM59743.1"/>
    <property type="molecule type" value="Genomic_DNA"/>
</dbReference>
<dbReference type="AlphaFoldDB" id="A0AA96JTN2"/>
<dbReference type="Proteomes" id="UP001302719">
    <property type="component" value="Chromosome"/>
</dbReference>
<sequence length="45" mass="5131">MVGRSNFPARVLRPFVSHQGIQGTFEITFDAGLKFHSIRLAQEDR</sequence>
<organism evidence="1 2">
    <name type="scientific">Candidatus Nitrospira allomarina</name>
    <dbReference type="NCBI Taxonomy" id="3020900"/>
    <lineage>
        <taxon>Bacteria</taxon>
        <taxon>Pseudomonadati</taxon>
        <taxon>Nitrospirota</taxon>
        <taxon>Nitrospiria</taxon>
        <taxon>Nitrospirales</taxon>
        <taxon>Nitrospiraceae</taxon>
        <taxon>Nitrospira</taxon>
    </lineage>
</organism>
<dbReference type="KEGG" id="nall:PP769_08315"/>
<accession>A0AA96JTN2</accession>
<evidence type="ECO:0000313" key="1">
    <source>
        <dbReference type="EMBL" id="WNM59743.1"/>
    </source>
</evidence>
<name>A0AA96JTN2_9BACT</name>
<dbReference type="RefSeq" id="WP_312646575.1">
    <property type="nucleotide sequence ID" value="NZ_CP116967.1"/>
</dbReference>